<dbReference type="AlphaFoldDB" id="A0A953M3T6"/>
<name>A0A953M3T6_9BACT</name>
<evidence type="ECO:0000256" key="1">
    <source>
        <dbReference type="SAM" id="MobiDB-lite"/>
    </source>
</evidence>
<keyword evidence="2" id="KW-0812">Transmembrane</keyword>
<sequence length="95" mass="9736">MALFDNGLKGNIFTGLAIGLGAAVFAPAVLPVIAGIAKPVAKAAIKGGLLLFEKGKETLAEAGEVFEDLVAEVKAELSEEHEQTTEASPEDEASV</sequence>
<organism evidence="3 4">
    <name type="scientific">Candidatus Nitrobium versatile</name>
    <dbReference type="NCBI Taxonomy" id="2884831"/>
    <lineage>
        <taxon>Bacteria</taxon>
        <taxon>Pseudomonadati</taxon>
        <taxon>Nitrospirota</taxon>
        <taxon>Nitrospiria</taxon>
        <taxon>Nitrospirales</taxon>
        <taxon>Nitrospiraceae</taxon>
        <taxon>Candidatus Nitrobium</taxon>
    </lineage>
</organism>
<gene>
    <name evidence="3" type="ORF">K8I29_19905</name>
</gene>
<feature type="transmembrane region" description="Helical" evidence="2">
    <location>
        <begin position="12"/>
        <end position="37"/>
    </location>
</feature>
<comment type="caution">
    <text evidence="3">The sequence shown here is derived from an EMBL/GenBank/DDBJ whole genome shotgun (WGS) entry which is preliminary data.</text>
</comment>
<feature type="region of interest" description="Disordered" evidence="1">
    <location>
        <begin position="76"/>
        <end position="95"/>
    </location>
</feature>
<dbReference type="EMBL" id="JAIOIV010000154">
    <property type="protein sequence ID" value="MBZ0158469.1"/>
    <property type="molecule type" value="Genomic_DNA"/>
</dbReference>
<accession>A0A953M3T6</accession>
<dbReference type="Pfam" id="PF17195">
    <property type="entry name" value="DUF5132"/>
    <property type="match status" value="1"/>
</dbReference>
<dbReference type="Proteomes" id="UP000705867">
    <property type="component" value="Unassembled WGS sequence"/>
</dbReference>
<evidence type="ECO:0000313" key="3">
    <source>
        <dbReference type="EMBL" id="MBZ0158469.1"/>
    </source>
</evidence>
<proteinExistence type="predicted"/>
<evidence type="ECO:0000256" key="2">
    <source>
        <dbReference type="SAM" id="Phobius"/>
    </source>
</evidence>
<reference evidence="3" key="1">
    <citation type="journal article" date="2021" name="bioRxiv">
        <title>Unraveling nitrogen, sulfur and carbon metabolic pathways and microbial community transcriptional responses to substrate deprivation and toxicity stresses in a bioreactor mimicking anoxic brackish coastal sediment conditions.</title>
        <authorList>
            <person name="Martins P.D."/>
            <person name="Echeveste M.J."/>
            <person name="Arshad A."/>
            <person name="Kurth J."/>
            <person name="Ouboter H."/>
            <person name="Jetten M.S.M."/>
            <person name="Welte C.U."/>
        </authorList>
    </citation>
    <scope>NUCLEOTIDE SEQUENCE</scope>
    <source>
        <strain evidence="3">MAG_39</strain>
    </source>
</reference>
<reference evidence="3" key="2">
    <citation type="submission" date="2021-08" db="EMBL/GenBank/DDBJ databases">
        <authorList>
            <person name="Dalcin Martins P."/>
        </authorList>
    </citation>
    <scope>NUCLEOTIDE SEQUENCE</scope>
    <source>
        <strain evidence="3">MAG_39</strain>
    </source>
</reference>
<evidence type="ECO:0000313" key="4">
    <source>
        <dbReference type="Proteomes" id="UP000705867"/>
    </source>
</evidence>
<keyword evidence="2" id="KW-1133">Transmembrane helix</keyword>
<protein>
    <submittedName>
        <fullName evidence="3">DUF5132 domain-containing protein</fullName>
    </submittedName>
</protein>
<dbReference type="InterPro" id="IPR033456">
    <property type="entry name" value="DUF5132"/>
</dbReference>
<keyword evidence="2" id="KW-0472">Membrane</keyword>